<proteinExistence type="predicted"/>
<dbReference type="SUPFAM" id="SSF55729">
    <property type="entry name" value="Acyl-CoA N-acyltransferases (Nat)"/>
    <property type="match status" value="1"/>
</dbReference>
<dbReference type="PANTHER" id="PTHR43617">
    <property type="entry name" value="L-AMINO ACID N-ACETYLTRANSFERASE"/>
    <property type="match status" value="1"/>
</dbReference>
<protein>
    <submittedName>
        <fullName evidence="2">GNAT family N-acetyltransferase</fullName>
    </submittedName>
</protein>
<dbReference type="InterPro" id="IPR050276">
    <property type="entry name" value="MshD_Acetyltransferase"/>
</dbReference>
<accession>A0ABP4NQH8</accession>
<dbReference type="EMBL" id="BAAAOS010000017">
    <property type="protein sequence ID" value="GAA1565884.1"/>
    <property type="molecule type" value="Genomic_DNA"/>
</dbReference>
<keyword evidence="3" id="KW-1185">Reference proteome</keyword>
<evidence type="ECO:0000313" key="3">
    <source>
        <dbReference type="Proteomes" id="UP001500393"/>
    </source>
</evidence>
<organism evidence="2 3">
    <name type="scientific">Kribbella sancticallisti</name>
    <dbReference type="NCBI Taxonomy" id="460087"/>
    <lineage>
        <taxon>Bacteria</taxon>
        <taxon>Bacillati</taxon>
        <taxon>Actinomycetota</taxon>
        <taxon>Actinomycetes</taxon>
        <taxon>Propionibacteriales</taxon>
        <taxon>Kribbellaceae</taxon>
        <taxon>Kribbella</taxon>
    </lineage>
</organism>
<gene>
    <name evidence="2" type="ORF">GCM10009789_19230</name>
</gene>
<dbReference type="InterPro" id="IPR000182">
    <property type="entry name" value="GNAT_dom"/>
</dbReference>
<sequence>MDNPAAPTGRRRYLRWVSSPKAPPVTLRPLTDDEFGDWVRRSAESFAAGMGPARDLDPATALETAYREVGKLVPDGRHTENHLIWMACHEGKPVGSLWISTQKPIPFIFGIEVDEDQRGKGFGRSIMLAGEEECRRRGYEHLSLNVFGNNSTAIALYDSLGYVVTSQQMRKAL</sequence>
<dbReference type="InterPro" id="IPR016181">
    <property type="entry name" value="Acyl_CoA_acyltransferase"/>
</dbReference>
<dbReference type="PANTHER" id="PTHR43617:SF34">
    <property type="entry name" value="PUTATIVE-RELATED"/>
    <property type="match status" value="1"/>
</dbReference>
<dbReference type="Pfam" id="PF00583">
    <property type="entry name" value="Acetyltransf_1"/>
    <property type="match status" value="1"/>
</dbReference>
<comment type="caution">
    <text evidence="2">The sequence shown here is derived from an EMBL/GenBank/DDBJ whole genome shotgun (WGS) entry which is preliminary data.</text>
</comment>
<evidence type="ECO:0000313" key="2">
    <source>
        <dbReference type="EMBL" id="GAA1565884.1"/>
    </source>
</evidence>
<name>A0ABP4NQH8_9ACTN</name>
<dbReference type="Proteomes" id="UP001500393">
    <property type="component" value="Unassembled WGS sequence"/>
</dbReference>
<dbReference type="PROSITE" id="PS51186">
    <property type="entry name" value="GNAT"/>
    <property type="match status" value="1"/>
</dbReference>
<evidence type="ECO:0000259" key="1">
    <source>
        <dbReference type="PROSITE" id="PS51186"/>
    </source>
</evidence>
<feature type="domain" description="N-acetyltransferase" evidence="1">
    <location>
        <begin position="25"/>
        <end position="173"/>
    </location>
</feature>
<dbReference type="Gene3D" id="3.40.630.30">
    <property type="match status" value="1"/>
</dbReference>
<dbReference type="CDD" id="cd04301">
    <property type="entry name" value="NAT_SF"/>
    <property type="match status" value="1"/>
</dbReference>
<reference evidence="3" key="1">
    <citation type="journal article" date="2019" name="Int. J. Syst. Evol. Microbiol.">
        <title>The Global Catalogue of Microorganisms (GCM) 10K type strain sequencing project: providing services to taxonomists for standard genome sequencing and annotation.</title>
        <authorList>
            <consortium name="The Broad Institute Genomics Platform"/>
            <consortium name="The Broad Institute Genome Sequencing Center for Infectious Disease"/>
            <person name="Wu L."/>
            <person name="Ma J."/>
        </authorList>
    </citation>
    <scope>NUCLEOTIDE SEQUENCE [LARGE SCALE GENOMIC DNA]</scope>
    <source>
        <strain evidence="3">JCM 14969</strain>
    </source>
</reference>